<dbReference type="InterPro" id="IPR027485">
    <property type="entry name" value="AMMECR1_N"/>
</dbReference>
<dbReference type="EMBL" id="JAFEKC020000001">
    <property type="protein sequence ID" value="KAK0517189.1"/>
    <property type="molecule type" value="Genomic_DNA"/>
</dbReference>
<dbReference type="InterPro" id="IPR023473">
    <property type="entry name" value="AMMECR1"/>
</dbReference>
<sequence>MATTGHCAYCFEILAADLEDREPLEYTRVQDLWTQYQSLNKLKAADSENQEEEDPASQDGDDLGDRDSEMDGLEDGEEDDEADEEPPKPARSGLRLPSINRLQAPSPSSGSSSSTPSSLSTASSRAALGDASKSSSNTSFFSFGSRRSQQPSPAARPREEEYPLFVTWNTISPRGNKSLRGCIGTFDPQELSTGLKSYALTAAFDDTRFTPITSPELPHLSTSITLLHAFEPASHPLDWTLGTHGIRISFTYHSKRYGATYLPDVAVEQGWSKEETVVSLMRKAGWGGRREGWRDVGVQVVRYRGSKAVLGWEEWRGWRRWVEEGEGGR</sequence>
<dbReference type="Gene3D" id="3.30.700.20">
    <property type="entry name" value="Hypothetical protein ph0010, domain 1"/>
    <property type="match status" value="1"/>
</dbReference>
<dbReference type="NCBIfam" id="TIGR00296">
    <property type="entry name" value="TIGR00296 family protein"/>
    <property type="match status" value="1"/>
</dbReference>
<comment type="caution">
    <text evidence="3">The sequence shown here is derived from an EMBL/GenBank/DDBJ whole genome shotgun (WGS) entry which is preliminary data.</text>
</comment>
<reference evidence="3" key="1">
    <citation type="submission" date="2023-03" db="EMBL/GenBank/DDBJ databases">
        <title>Complete genome of Cladonia borealis.</title>
        <authorList>
            <person name="Park H."/>
        </authorList>
    </citation>
    <scope>NUCLEOTIDE SEQUENCE</scope>
    <source>
        <strain evidence="3">ANT050790</strain>
    </source>
</reference>
<name>A0AA39RAY9_9LECA</name>
<organism evidence="3 4">
    <name type="scientific">Cladonia borealis</name>
    <dbReference type="NCBI Taxonomy" id="184061"/>
    <lineage>
        <taxon>Eukaryota</taxon>
        <taxon>Fungi</taxon>
        <taxon>Dikarya</taxon>
        <taxon>Ascomycota</taxon>
        <taxon>Pezizomycotina</taxon>
        <taxon>Lecanoromycetes</taxon>
        <taxon>OSLEUM clade</taxon>
        <taxon>Lecanoromycetidae</taxon>
        <taxon>Lecanorales</taxon>
        <taxon>Lecanorineae</taxon>
        <taxon>Cladoniaceae</taxon>
        <taxon>Cladonia</taxon>
    </lineage>
</organism>
<accession>A0AA39RAY9</accession>
<dbReference type="InterPro" id="IPR036071">
    <property type="entry name" value="AMMECR1_dom_sf"/>
</dbReference>
<evidence type="ECO:0000256" key="1">
    <source>
        <dbReference type="SAM" id="MobiDB-lite"/>
    </source>
</evidence>
<protein>
    <recommendedName>
        <fullName evidence="2">AMMECR1 domain-containing protein</fullName>
    </recommendedName>
</protein>
<feature type="compositionally biased region" description="Acidic residues" evidence="1">
    <location>
        <begin position="70"/>
        <end position="84"/>
    </location>
</feature>
<feature type="compositionally biased region" description="Acidic residues" evidence="1">
    <location>
        <begin position="48"/>
        <end position="62"/>
    </location>
</feature>
<evidence type="ECO:0000313" key="4">
    <source>
        <dbReference type="Proteomes" id="UP001166286"/>
    </source>
</evidence>
<feature type="compositionally biased region" description="Low complexity" evidence="1">
    <location>
        <begin position="104"/>
        <end position="153"/>
    </location>
</feature>
<dbReference type="Pfam" id="PF01871">
    <property type="entry name" value="AMMECR1"/>
    <property type="match status" value="1"/>
</dbReference>
<feature type="domain" description="AMMECR1" evidence="2">
    <location>
        <begin position="122"/>
        <end position="319"/>
    </location>
</feature>
<feature type="region of interest" description="Disordered" evidence="1">
    <location>
        <begin position="43"/>
        <end position="159"/>
    </location>
</feature>
<proteinExistence type="predicted"/>
<dbReference type="PANTHER" id="PTHR13016">
    <property type="entry name" value="AMMECR1 HOMOLOG"/>
    <property type="match status" value="1"/>
</dbReference>
<dbReference type="SUPFAM" id="SSF143447">
    <property type="entry name" value="AMMECR1-like"/>
    <property type="match status" value="1"/>
</dbReference>
<evidence type="ECO:0000259" key="2">
    <source>
        <dbReference type="PROSITE" id="PS51112"/>
    </source>
</evidence>
<evidence type="ECO:0000313" key="3">
    <source>
        <dbReference type="EMBL" id="KAK0517189.1"/>
    </source>
</evidence>
<dbReference type="Proteomes" id="UP001166286">
    <property type="component" value="Unassembled WGS sequence"/>
</dbReference>
<gene>
    <name evidence="3" type="ORF">JMJ35_000344</name>
</gene>
<keyword evidence="4" id="KW-1185">Reference proteome</keyword>
<dbReference type="PANTHER" id="PTHR13016:SF0">
    <property type="entry name" value="AMME SYNDROME CANDIDATE GENE 1 PROTEIN"/>
    <property type="match status" value="1"/>
</dbReference>
<dbReference type="InterPro" id="IPR002733">
    <property type="entry name" value="AMMECR1_domain"/>
</dbReference>
<dbReference type="AlphaFoldDB" id="A0AA39RAY9"/>
<dbReference type="PROSITE" id="PS51112">
    <property type="entry name" value="AMMECR1"/>
    <property type="match status" value="1"/>
</dbReference>